<proteinExistence type="predicted"/>
<accession>A0A9D4BAM9</accession>
<evidence type="ECO:0000313" key="2">
    <source>
        <dbReference type="Proteomes" id="UP000827986"/>
    </source>
</evidence>
<comment type="caution">
    <text evidence="1">The sequence shown here is derived from an EMBL/GenBank/DDBJ whole genome shotgun (WGS) entry which is preliminary data.</text>
</comment>
<dbReference type="Proteomes" id="UP000827986">
    <property type="component" value="Unassembled WGS sequence"/>
</dbReference>
<gene>
    <name evidence="1" type="ORF">KIL84_019830</name>
</gene>
<organism evidence="1 2">
    <name type="scientific">Mauremys mutica</name>
    <name type="common">yellowpond turtle</name>
    <dbReference type="NCBI Taxonomy" id="74926"/>
    <lineage>
        <taxon>Eukaryota</taxon>
        <taxon>Metazoa</taxon>
        <taxon>Chordata</taxon>
        <taxon>Craniata</taxon>
        <taxon>Vertebrata</taxon>
        <taxon>Euteleostomi</taxon>
        <taxon>Archelosauria</taxon>
        <taxon>Testudinata</taxon>
        <taxon>Testudines</taxon>
        <taxon>Cryptodira</taxon>
        <taxon>Durocryptodira</taxon>
        <taxon>Testudinoidea</taxon>
        <taxon>Geoemydidae</taxon>
        <taxon>Geoemydinae</taxon>
        <taxon>Mauremys</taxon>
    </lineage>
</organism>
<name>A0A9D4BAM9_9SAUR</name>
<keyword evidence="2" id="KW-1185">Reference proteome</keyword>
<sequence length="102" mass="11534">MMEYKYIVMGYKYIPRLENIYGQITKKQSHGQFNAEPRYIPPPSLHKQLLGSDSTIGSQVSLKATKHRNQDLDLNYAMLHLSHTSSLSNSDSLTLVHGCALI</sequence>
<reference evidence="1" key="1">
    <citation type="submission" date="2021-09" db="EMBL/GenBank/DDBJ databases">
        <title>The genome of Mauremys mutica provides insights into the evolution of semi-aquatic lifestyle.</title>
        <authorList>
            <person name="Gong S."/>
            <person name="Gao Y."/>
        </authorList>
    </citation>
    <scope>NUCLEOTIDE SEQUENCE</scope>
    <source>
        <strain evidence="1">MM-2020</strain>
        <tissue evidence="1">Muscle</tissue>
    </source>
</reference>
<dbReference type="AlphaFoldDB" id="A0A9D4BAM9"/>
<protein>
    <submittedName>
        <fullName evidence="1">Uncharacterized protein</fullName>
    </submittedName>
</protein>
<dbReference type="EMBL" id="JAHDVG010000463">
    <property type="protein sequence ID" value="KAH1187081.1"/>
    <property type="molecule type" value="Genomic_DNA"/>
</dbReference>
<evidence type="ECO:0000313" key="1">
    <source>
        <dbReference type="EMBL" id="KAH1187081.1"/>
    </source>
</evidence>